<dbReference type="EMBL" id="CALTRL010005795">
    <property type="protein sequence ID" value="CAH7686494.1"/>
    <property type="molecule type" value="Genomic_DNA"/>
</dbReference>
<keyword evidence="1" id="KW-0732">Signal</keyword>
<protein>
    <submittedName>
        <fullName evidence="2">Uncharacterized protein</fullName>
    </submittedName>
</protein>
<evidence type="ECO:0000256" key="1">
    <source>
        <dbReference type="SAM" id="SignalP"/>
    </source>
</evidence>
<proteinExistence type="predicted"/>
<gene>
    <name evidence="2" type="ORF">PPACK8108_LOCUS21146</name>
</gene>
<feature type="signal peptide" evidence="1">
    <location>
        <begin position="1"/>
        <end position="18"/>
    </location>
</feature>
<keyword evidence="3" id="KW-1185">Reference proteome</keyword>
<reference evidence="2" key="1">
    <citation type="submission" date="2022-06" db="EMBL/GenBank/DDBJ databases">
        <authorList>
            <consortium name="SYNGENTA / RWTH Aachen University"/>
        </authorList>
    </citation>
    <scope>NUCLEOTIDE SEQUENCE</scope>
</reference>
<comment type="caution">
    <text evidence="2">The sequence shown here is derived from an EMBL/GenBank/DDBJ whole genome shotgun (WGS) entry which is preliminary data.</text>
</comment>
<name>A0AAV0BGQ8_PHAPC</name>
<accession>A0AAV0BGQ8</accession>
<dbReference type="Proteomes" id="UP001153365">
    <property type="component" value="Unassembled WGS sequence"/>
</dbReference>
<dbReference type="AlphaFoldDB" id="A0AAV0BGQ8"/>
<organism evidence="2 3">
    <name type="scientific">Phakopsora pachyrhizi</name>
    <name type="common">Asian soybean rust disease fungus</name>
    <dbReference type="NCBI Taxonomy" id="170000"/>
    <lineage>
        <taxon>Eukaryota</taxon>
        <taxon>Fungi</taxon>
        <taxon>Dikarya</taxon>
        <taxon>Basidiomycota</taxon>
        <taxon>Pucciniomycotina</taxon>
        <taxon>Pucciniomycetes</taxon>
        <taxon>Pucciniales</taxon>
        <taxon>Phakopsoraceae</taxon>
        <taxon>Phakopsora</taxon>
    </lineage>
</organism>
<evidence type="ECO:0000313" key="2">
    <source>
        <dbReference type="EMBL" id="CAH7686494.1"/>
    </source>
</evidence>
<evidence type="ECO:0000313" key="3">
    <source>
        <dbReference type="Proteomes" id="UP001153365"/>
    </source>
</evidence>
<feature type="chain" id="PRO_5043527227" evidence="1">
    <location>
        <begin position="19"/>
        <end position="123"/>
    </location>
</feature>
<sequence length="123" mass="14099">SRHNFQSFIFFLVAGVRGLFCSSRDYRWVSVFDSMDFISAIEKIYEHSNTPFPPSKPIWKNIYAYIHNLFSSAFSTPEEIPQFKPPSQHALAVAIATDFLIHWQVNSPSSQFVIPQKNSAITL</sequence>
<feature type="non-terminal residue" evidence="2">
    <location>
        <position position="1"/>
    </location>
</feature>